<dbReference type="InterPro" id="IPR016187">
    <property type="entry name" value="CTDL_fold"/>
</dbReference>
<organism evidence="7 8">
    <name type="scientific">Acrobeloides nanus</name>
    <dbReference type="NCBI Taxonomy" id="290746"/>
    <lineage>
        <taxon>Eukaryota</taxon>
        <taxon>Metazoa</taxon>
        <taxon>Ecdysozoa</taxon>
        <taxon>Nematoda</taxon>
        <taxon>Chromadorea</taxon>
        <taxon>Rhabditida</taxon>
        <taxon>Tylenchina</taxon>
        <taxon>Cephalobomorpha</taxon>
        <taxon>Cephaloboidea</taxon>
        <taxon>Cephalobidae</taxon>
        <taxon>Acrobeloides</taxon>
    </lineage>
</organism>
<keyword evidence="7" id="KW-1185">Reference proteome</keyword>
<keyword evidence="2" id="KW-0645">Protease</keyword>
<dbReference type="InterPro" id="IPR024079">
    <property type="entry name" value="MetalloPept_cat_dom_sf"/>
</dbReference>
<dbReference type="Pfam" id="PF00413">
    <property type="entry name" value="Peptidase_M10"/>
    <property type="match status" value="1"/>
</dbReference>
<dbReference type="SMART" id="SM00034">
    <property type="entry name" value="CLECT"/>
    <property type="match status" value="1"/>
</dbReference>
<evidence type="ECO:0000313" key="8">
    <source>
        <dbReference type="WBParaSite" id="ACRNAN_scaffold633.g7480.t1"/>
    </source>
</evidence>
<dbReference type="Pfam" id="PF00059">
    <property type="entry name" value="Lectin_C"/>
    <property type="match status" value="1"/>
</dbReference>
<keyword evidence="4" id="KW-0378">Hydrolase</keyword>
<dbReference type="InterPro" id="IPR016186">
    <property type="entry name" value="C-type_lectin-like/link_sf"/>
</dbReference>
<accession>A0A914E8Q5</accession>
<sequence>MFSPNISAFLFVGVVTFVIVGSQANLLKIQVNKTIESTSNRHKRYSHDDMFLFAWRRGRIFEEREIVKKTYSCGNDEFQHEKGSSGKWVKKDITYFIESFGTSMSEEDVRGGIEFAFSHWADTVDLTFTEVNESDAADIVFGFKSGEHGDNFPFKNGDVAENVKMAHCVGKMPCTAIHFDDNQSWRYVQWESAINEGKWLREDMIDFLTVAMHQIEMKKDCHGYWNQHEYATYNNLTGKYIVLQKGAENLVAARDYCQKIGGFLVSIHSEKENKFITDFIRSKFSAGRNAYIGLVREVANSSWIWEDGTLLTYQNWNPTEPNNAGGIENSVELVATGEHGGWNDIPNDRAKTAVCQVQCLIKLKTEAQAFV</sequence>
<name>A0A914E8Q5_9BILA</name>
<dbReference type="InterPro" id="IPR001818">
    <property type="entry name" value="Pept_M10_metallopeptidase"/>
</dbReference>
<dbReference type="SUPFAM" id="SSF55486">
    <property type="entry name" value="Metalloproteases ('zincins'), catalytic domain"/>
    <property type="match status" value="1"/>
</dbReference>
<dbReference type="WBParaSite" id="ACRNAN_scaffold633.g7480.t1">
    <property type="protein sequence ID" value="ACRNAN_scaffold633.g7480.t1"/>
    <property type="gene ID" value="ACRNAN_scaffold633.g7480"/>
</dbReference>
<evidence type="ECO:0000256" key="1">
    <source>
        <dbReference type="ARBA" id="ARBA00010370"/>
    </source>
</evidence>
<evidence type="ECO:0000256" key="4">
    <source>
        <dbReference type="ARBA" id="ARBA00022801"/>
    </source>
</evidence>
<dbReference type="GO" id="GO:0031012">
    <property type="term" value="C:extracellular matrix"/>
    <property type="evidence" value="ECO:0007669"/>
    <property type="project" value="InterPro"/>
</dbReference>
<dbReference type="SUPFAM" id="SSF56436">
    <property type="entry name" value="C-type lectin-like"/>
    <property type="match status" value="1"/>
</dbReference>
<dbReference type="SMART" id="SM00235">
    <property type="entry name" value="ZnMc"/>
    <property type="match status" value="1"/>
</dbReference>
<feature type="domain" description="C-type lectin" evidence="6">
    <location>
        <begin position="240"/>
        <end position="356"/>
    </location>
</feature>
<dbReference type="InterPro" id="IPR001304">
    <property type="entry name" value="C-type_lectin-like"/>
</dbReference>
<evidence type="ECO:0000256" key="2">
    <source>
        <dbReference type="ARBA" id="ARBA00022670"/>
    </source>
</evidence>
<evidence type="ECO:0000259" key="6">
    <source>
        <dbReference type="PROSITE" id="PS50041"/>
    </source>
</evidence>
<dbReference type="PROSITE" id="PS50041">
    <property type="entry name" value="C_TYPE_LECTIN_2"/>
    <property type="match status" value="1"/>
</dbReference>
<dbReference type="Gene3D" id="3.40.390.10">
    <property type="entry name" value="Collagenase (Catalytic Domain)"/>
    <property type="match status" value="1"/>
</dbReference>
<comment type="similarity">
    <text evidence="1">Belongs to the peptidase M10A family.</text>
</comment>
<dbReference type="GO" id="GO:0004222">
    <property type="term" value="F:metalloendopeptidase activity"/>
    <property type="evidence" value="ECO:0007669"/>
    <property type="project" value="InterPro"/>
</dbReference>
<keyword evidence="3" id="KW-0479">Metal-binding</keyword>
<dbReference type="GO" id="GO:0008270">
    <property type="term" value="F:zinc ion binding"/>
    <property type="evidence" value="ECO:0007669"/>
    <property type="project" value="InterPro"/>
</dbReference>
<dbReference type="InterPro" id="IPR006026">
    <property type="entry name" value="Peptidase_Metallo"/>
</dbReference>
<evidence type="ECO:0000256" key="5">
    <source>
        <dbReference type="ARBA" id="ARBA00022833"/>
    </source>
</evidence>
<dbReference type="Proteomes" id="UP000887540">
    <property type="component" value="Unplaced"/>
</dbReference>
<protein>
    <submittedName>
        <fullName evidence="8">C-type lectin domain-containing protein</fullName>
    </submittedName>
</protein>
<dbReference type="Gene3D" id="3.10.100.10">
    <property type="entry name" value="Mannose-Binding Protein A, subunit A"/>
    <property type="match status" value="1"/>
</dbReference>
<evidence type="ECO:0000313" key="7">
    <source>
        <dbReference type="Proteomes" id="UP000887540"/>
    </source>
</evidence>
<keyword evidence="5" id="KW-0862">Zinc</keyword>
<dbReference type="CDD" id="cd00037">
    <property type="entry name" value="CLECT"/>
    <property type="match status" value="1"/>
</dbReference>
<dbReference type="InterPro" id="IPR050111">
    <property type="entry name" value="C-type_lectin/snaclec_domain"/>
</dbReference>
<proteinExistence type="inferred from homology"/>
<evidence type="ECO:0000256" key="3">
    <source>
        <dbReference type="ARBA" id="ARBA00022723"/>
    </source>
</evidence>
<dbReference type="AlphaFoldDB" id="A0A914E8Q5"/>
<dbReference type="GO" id="GO:0006508">
    <property type="term" value="P:proteolysis"/>
    <property type="evidence" value="ECO:0007669"/>
    <property type="project" value="UniProtKB-KW"/>
</dbReference>
<dbReference type="PANTHER" id="PTHR22803">
    <property type="entry name" value="MANNOSE, PHOSPHOLIPASE, LECTIN RECEPTOR RELATED"/>
    <property type="match status" value="1"/>
</dbReference>
<reference evidence="8" key="1">
    <citation type="submission" date="2022-11" db="UniProtKB">
        <authorList>
            <consortium name="WormBaseParasite"/>
        </authorList>
    </citation>
    <scope>IDENTIFICATION</scope>
</reference>